<organism evidence="2 3">
    <name type="scientific">Dawidia cretensis</name>
    <dbReference type="NCBI Taxonomy" id="2782350"/>
    <lineage>
        <taxon>Bacteria</taxon>
        <taxon>Pseudomonadati</taxon>
        <taxon>Bacteroidota</taxon>
        <taxon>Cytophagia</taxon>
        <taxon>Cytophagales</taxon>
        <taxon>Chryseotaleaceae</taxon>
        <taxon>Dawidia</taxon>
    </lineage>
</organism>
<reference evidence="2 3" key="1">
    <citation type="submission" date="2021-05" db="EMBL/GenBank/DDBJ databases">
        <title>A Polyphasic approach of four new species of the genus Ohtaekwangia: Ohtaekwangia histidinii sp. nov., Ohtaekwangia cretensis sp. nov., Ohtaekwangia indiensis sp. nov., Ohtaekwangia reichenbachii sp. nov. from diverse environment.</title>
        <authorList>
            <person name="Octaviana S."/>
        </authorList>
    </citation>
    <scope>NUCLEOTIDE SEQUENCE [LARGE SCALE GENOMIC DNA]</scope>
    <source>
        <strain evidence="2 3">PWU5</strain>
    </source>
</reference>
<protein>
    <submittedName>
        <fullName evidence="2">Uncharacterized protein</fullName>
    </submittedName>
</protein>
<comment type="caution">
    <text evidence="2">The sequence shown here is derived from an EMBL/GenBank/DDBJ whole genome shotgun (WGS) entry which is preliminary data.</text>
</comment>
<feature type="chain" id="PRO_5042886292" evidence="1">
    <location>
        <begin position="23"/>
        <end position="601"/>
    </location>
</feature>
<feature type="signal peptide" evidence="1">
    <location>
        <begin position="1"/>
        <end position="22"/>
    </location>
</feature>
<gene>
    <name evidence="2" type="ORF">KK062_26750</name>
</gene>
<evidence type="ECO:0000256" key="1">
    <source>
        <dbReference type="SAM" id="SignalP"/>
    </source>
</evidence>
<evidence type="ECO:0000313" key="3">
    <source>
        <dbReference type="Proteomes" id="UP001319080"/>
    </source>
</evidence>
<dbReference type="EMBL" id="JAHESE010000043">
    <property type="protein sequence ID" value="MBT1711870.1"/>
    <property type="molecule type" value="Genomic_DNA"/>
</dbReference>
<dbReference type="RefSeq" id="WP_254087440.1">
    <property type="nucleotide sequence ID" value="NZ_JAHESE010000043.1"/>
</dbReference>
<sequence>MLTIIRRSLFMLIVLALPALRAAGQTGQLSVPRVEQMPNLPAPYVMRDWKDVARQYDAFVFSQTKTGTHLPLVGFAPAGVNYPALQPILLDTYVGTNSNGQAEAINILPAVVGASLVGIDKVHQDGINWVEKIKDFYNARNGQDVYLNSYSALSGNDWWYDLMPNVFFYQLYTLYPTTPGFAEQYTRIADRWLEAVQQMGGKVAPWTVPQMNYRGWYLAESLGNTEGVKEPEAAGAIAWLLYHAYQTTQDKRYLSGARQALDFLASLTSNPSYELQLPYGVQVAAEINAKEGASYDLGKMLNWCFDRGPLRGWGTIVGKWNGQDVSGLIGEANDQGNDYAFLMNGYQQAAALVPLTRYDKRYARAIAKWVLNLANASRLLYPAYLSASQQDDYTWSNTYDPQSVIAYEALKENWQGTALYGTGDAKRNGWAQTNLGLYGSSHVGYLASVVALTDVEGILALDLNKTDFANNHPFSSYVLFNPHQNSRTVTLTLGSGHYDVYDAISETMIAQGVTGNTTISIAADEVILLTYLPAGTVTTARAGKLYAGEVVVDYHYDYDYAPALEIKSLAVAEDKVGFNKEVSVYVTLENPVGIGASWQWT</sequence>
<dbReference type="Proteomes" id="UP001319080">
    <property type="component" value="Unassembled WGS sequence"/>
</dbReference>
<name>A0AAP2GW86_9BACT</name>
<evidence type="ECO:0000313" key="2">
    <source>
        <dbReference type="EMBL" id="MBT1711870.1"/>
    </source>
</evidence>
<keyword evidence="3" id="KW-1185">Reference proteome</keyword>
<keyword evidence="1" id="KW-0732">Signal</keyword>
<accession>A0AAP2GW86</accession>
<proteinExistence type="predicted"/>
<dbReference type="AlphaFoldDB" id="A0AAP2GW86"/>